<gene>
    <name evidence="1" type="ORF">CEV32_4912</name>
</gene>
<protein>
    <submittedName>
        <fullName evidence="1">Uncharacterized protein</fullName>
    </submittedName>
</protein>
<name>A0A256FYV2_9HYPH</name>
<organism evidence="1 2">
    <name type="scientific">Brucella rhizosphaerae</name>
    <dbReference type="NCBI Taxonomy" id="571254"/>
    <lineage>
        <taxon>Bacteria</taxon>
        <taxon>Pseudomonadati</taxon>
        <taxon>Pseudomonadota</taxon>
        <taxon>Alphaproteobacteria</taxon>
        <taxon>Hyphomicrobiales</taxon>
        <taxon>Brucellaceae</taxon>
        <taxon>Brucella/Ochrobactrum group</taxon>
        <taxon>Brucella</taxon>
    </lineage>
</organism>
<dbReference type="EMBL" id="NNRK01000002">
    <property type="protein sequence ID" value="OYR19611.1"/>
    <property type="molecule type" value="Genomic_DNA"/>
</dbReference>
<evidence type="ECO:0000313" key="2">
    <source>
        <dbReference type="Proteomes" id="UP000216345"/>
    </source>
</evidence>
<dbReference type="AlphaFoldDB" id="A0A256FYV2"/>
<keyword evidence="2" id="KW-1185">Reference proteome</keyword>
<accession>A0A256FYV2</accession>
<sequence>MREEQRGLLELAADSDGLPNNNVLRQIAEPELNIVAVNNNLADMDIK</sequence>
<evidence type="ECO:0000313" key="1">
    <source>
        <dbReference type="EMBL" id="OYR19611.1"/>
    </source>
</evidence>
<comment type="caution">
    <text evidence="1">The sequence shown here is derived from an EMBL/GenBank/DDBJ whole genome shotgun (WGS) entry which is preliminary data.</text>
</comment>
<dbReference type="Proteomes" id="UP000216345">
    <property type="component" value="Unassembled WGS sequence"/>
</dbReference>
<proteinExistence type="predicted"/>
<reference evidence="1 2" key="1">
    <citation type="submission" date="2017-07" db="EMBL/GenBank/DDBJ databases">
        <title>Phylogenetic study on the rhizospheric bacterium Ochrobactrum sp. A44.</title>
        <authorList>
            <person name="Krzyzanowska D.M."/>
            <person name="Ossowicki A."/>
            <person name="Rajewska M."/>
            <person name="Maciag T."/>
            <person name="Kaczynski Z."/>
            <person name="Czerwicka M."/>
            <person name="Jafra S."/>
        </authorList>
    </citation>
    <scope>NUCLEOTIDE SEQUENCE [LARGE SCALE GENOMIC DNA]</scope>
    <source>
        <strain evidence="1 2">PR17</strain>
    </source>
</reference>